<dbReference type="InterPro" id="IPR017969">
    <property type="entry name" value="Heavy-metal-associated_CS"/>
</dbReference>
<dbReference type="GO" id="GO:0046872">
    <property type="term" value="F:metal ion binding"/>
    <property type="evidence" value="ECO:0007669"/>
    <property type="project" value="UniProtKB-KW"/>
</dbReference>
<organism evidence="3 4">
    <name type="scientific">Corticimicrobacter populi</name>
    <dbReference type="NCBI Taxonomy" id="2175229"/>
    <lineage>
        <taxon>Bacteria</taxon>
        <taxon>Pseudomonadati</taxon>
        <taxon>Pseudomonadota</taxon>
        <taxon>Betaproteobacteria</taxon>
        <taxon>Burkholderiales</taxon>
        <taxon>Alcaligenaceae</taxon>
        <taxon>Corticimicrobacter</taxon>
    </lineage>
</organism>
<dbReference type="PROSITE" id="PS01047">
    <property type="entry name" value="HMA_1"/>
    <property type="match status" value="1"/>
</dbReference>
<protein>
    <recommendedName>
        <fullName evidence="2">HMA domain-containing protein</fullName>
    </recommendedName>
</protein>
<dbReference type="RefSeq" id="WP_109060867.1">
    <property type="nucleotide sequence ID" value="NZ_QETA01000001.1"/>
</dbReference>
<evidence type="ECO:0000256" key="1">
    <source>
        <dbReference type="ARBA" id="ARBA00022723"/>
    </source>
</evidence>
<dbReference type="InterPro" id="IPR036163">
    <property type="entry name" value="HMA_dom_sf"/>
</dbReference>
<keyword evidence="1" id="KW-0479">Metal-binding</keyword>
<keyword evidence="4" id="KW-1185">Reference proteome</keyword>
<proteinExistence type="predicted"/>
<feature type="domain" description="HMA" evidence="2">
    <location>
        <begin position="1"/>
        <end position="64"/>
    </location>
</feature>
<dbReference type="EMBL" id="QETA01000001">
    <property type="protein sequence ID" value="PWF25464.1"/>
    <property type="molecule type" value="Genomic_DNA"/>
</dbReference>
<sequence length="66" mass="6810">MSLKLSVPDMSCGHCVASITRAVQALDADARIEADLPVRQVTIDTAAAPDAVAAALREAGYENTPA</sequence>
<dbReference type="PROSITE" id="PS50846">
    <property type="entry name" value="HMA_2"/>
    <property type="match status" value="1"/>
</dbReference>
<dbReference type="Gene3D" id="3.30.70.100">
    <property type="match status" value="1"/>
</dbReference>
<dbReference type="InterPro" id="IPR006121">
    <property type="entry name" value="HMA_dom"/>
</dbReference>
<comment type="caution">
    <text evidence="3">The sequence shown here is derived from an EMBL/GenBank/DDBJ whole genome shotgun (WGS) entry which is preliminary data.</text>
</comment>
<gene>
    <name evidence="3" type="ORF">DD235_04865</name>
</gene>
<dbReference type="Proteomes" id="UP000245212">
    <property type="component" value="Unassembled WGS sequence"/>
</dbReference>
<evidence type="ECO:0000259" key="2">
    <source>
        <dbReference type="PROSITE" id="PS50846"/>
    </source>
</evidence>
<accession>A0A2V1K2K5</accession>
<evidence type="ECO:0000313" key="3">
    <source>
        <dbReference type="EMBL" id="PWF25464.1"/>
    </source>
</evidence>
<name>A0A2V1K2K5_9BURK</name>
<reference evidence="4" key="1">
    <citation type="submission" date="2018-05" db="EMBL/GenBank/DDBJ databases">
        <authorList>
            <person name="Li Y."/>
        </authorList>
    </citation>
    <scope>NUCLEOTIDE SEQUENCE [LARGE SCALE GENOMIC DNA]</scope>
    <source>
        <strain evidence="4">3d-2-2</strain>
    </source>
</reference>
<evidence type="ECO:0000313" key="4">
    <source>
        <dbReference type="Proteomes" id="UP000245212"/>
    </source>
</evidence>
<dbReference type="CDD" id="cd00371">
    <property type="entry name" value="HMA"/>
    <property type="match status" value="1"/>
</dbReference>
<dbReference type="Pfam" id="PF00403">
    <property type="entry name" value="HMA"/>
    <property type="match status" value="1"/>
</dbReference>
<dbReference type="AlphaFoldDB" id="A0A2V1K2K5"/>
<dbReference type="SUPFAM" id="SSF55008">
    <property type="entry name" value="HMA, heavy metal-associated domain"/>
    <property type="match status" value="1"/>
</dbReference>